<dbReference type="AlphaFoldDB" id="A0A2M8LUR0"/>
<keyword evidence="3" id="KW-1185">Reference proteome</keyword>
<organism evidence="2 3">
    <name type="scientific">Streptomyces carminius</name>
    <dbReference type="NCBI Taxonomy" id="2665496"/>
    <lineage>
        <taxon>Bacteria</taxon>
        <taxon>Bacillati</taxon>
        <taxon>Actinomycetota</taxon>
        <taxon>Actinomycetes</taxon>
        <taxon>Kitasatosporales</taxon>
        <taxon>Streptomycetaceae</taxon>
        <taxon>Streptomyces</taxon>
    </lineage>
</organism>
<feature type="compositionally biased region" description="Basic and acidic residues" evidence="1">
    <location>
        <begin position="380"/>
        <end position="391"/>
    </location>
</feature>
<gene>
    <name evidence="2" type="ORF">CUT44_22250</name>
</gene>
<sequence length="460" mass="48464">MKGTKRPEGARRARAWTEILRPAGPGAAREAAARAALAECVHDCAGRLAALAGAADTAGPDRPGHPRLVAALGALAAAYTAHAAQAGRSGPAADRETFDALLRAGDRALETGPGTDPADPAADGNGAGLALRLADTALAVRRRSRGAQLLRARALEALGRETAAAEAYERHLELCEPGPGARTVAAHLATLTERRDCLTGALRLFPADDCAEARALAAAVADERPAAEVRAVFTACVGRRLREHGAADPAVRRLAALYATYCRLSERDRMPDPLLGGAGPVGVWDLRNAVAGRTVCLVANTRELAGHPPDPGVDDYDLVVRCDAFPHPAPGAGERTDIHVLNHRTTARLDHPVDIRLVLGDPAGQWRQAVRRLVPGAQRRVGDDTLRRPVTDPDLLGEGAEHPAPSTAFSVLRLLDFLDAAPVLDLIGFDLPGPGRLGPTERAWVEARATDRTPTRISLR</sequence>
<comment type="caution">
    <text evidence="2">The sequence shown here is derived from an EMBL/GenBank/DDBJ whole genome shotgun (WGS) entry which is preliminary data.</text>
</comment>
<dbReference type="EMBL" id="PGGW01000063">
    <property type="protein sequence ID" value="PJE95685.1"/>
    <property type="molecule type" value="Genomic_DNA"/>
</dbReference>
<name>A0A2M8LUR0_9ACTN</name>
<proteinExistence type="predicted"/>
<evidence type="ECO:0000256" key="1">
    <source>
        <dbReference type="SAM" id="MobiDB-lite"/>
    </source>
</evidence>
<evidence type="ECO:0000313" key="2">
    <source>
        <dbReference type="EMBL" id="PJE95685.1"/>
    </source>
</evidence>
<dbReference type="Proteomes" id="UP000230407">
    <property type="component" value="Unassembled WGS sequence"/>
</dbReference>
<accession>A0A2M8LUR0</accession>
<evidence type="ECO:0000313" key="3">
    <source>
        <dbReference type="Proteomes" id="UP000230407"/>
    </source>
</evidence>
<feature type="region of interest" description="Disordered" evidence="1">
    <location>
        <begin position="380"/>
        <end position="402"/>
    </location>
</feature>
<protein>
    <submittedName>
        <fullName evidence="2">Uncharacterized protein</fullName>
    </submittedName>
</protein>
<dbReference type="RefSeq" id="WP_100203696.1">
    <property type="nucleotide sequence ID" value="NZ_PGGW01000063.1"/>
</dbReference>
<reference evidence="2 3" key="1">
    <citation type="submission" date="2017-11" db="EMBL/GenBank/DDBJ databases">
        <title>Streptomyces carmine sp. nov., a novel actinomycete isolated from Sophora alopecuroides in Xinjiang, China.</title>
        <authorList>
            <person name="Wang Y."/>
            <person name="Luo X."/>
            <person name="Wan C."/>
            <person name="Zhang L."/>
        </authorList>
    </citation>
    <scope>NUCLEOTIDE SEQUENCE [LARGE SCALE GENOMIC DNA]</scope>
    <source>
        <strain evidence="2 3">TRM SA0054</strain>
    </source>
</reference>